<proteinExistence type="predicted"/>
<gene>
    <name evidence="2" type="ORF">GOOTI_004_00480</name>
</gene>
<dbReference type="RefSeq" id="WP_007236596.1">
    <property type="nucleotide sequence ID" value="NZ_BAFB01000004.1"/>
</dbReference>
<feature type="region of interest" description="Disordered" evidence="1">
    <location>
        <begin position="1"/>
        <end position="28"/>
    </location>
</feature>
<dbReference type="EMBL" id="BAFB01000004">
    <property type="protein sequence ID" value="GAB32321.1"/>
    <property type="molecule type" value="Genomic_DNA"/>
</dbReference>
<evidence type="ECO:0000313" key="3">
    <source>
        <dbReference type="Proteomes" id="UP000005038"/>
    </source>
</evidence>
<dbReference type="OrthoDB" id="4377582at2"/>
<dbReference type="STRING" id="1108044.GOOTI_004_00480"/>
<dbReference type="Proteomes" id="UP000005038">
    <property type="component" value="Unassembled WGS sequence"/>
</dbReference>
<evidence type="ECO:0000256" key="1">
    <source>
        <dbReference type="SAM" id="MobiDB-lite"/>
    </source>
</evidence>
<accession>H5TFR3</accession>
<comment type="caution">
    <text evidence="2">The sequence shown here is derived from an EMBL/GenBank/DDBJ whole genome shotgun (WGS) entry which is preliminary data.</text>
</comment>
<reference evidence="2" key="1">
    <citation type="submission" date="2012-02" db="EMBL/GenBank/DDBJ databases">
        <title>Whole genome shotgun sequence of Gordonia otitidis NBRC 100426.</title>
        <authorList>
            <person name="Yoshida I."/>
            <person name="Hosoyama A."/>
            <person name="Tsuchikane K."/>
            <person name="Katsumata H."/>
            <person name="Yamazaki S."/>
            <person name="Fujita N."/>
        </authorList>
    </citation>
    <scope>NUCLEOTIDE SEQUENCE [LARGE SCALE GENOMIC DNA]</scope>
    <source>
        <strain evidence="2">NBRC 100426</strain>
    </source>
</reference>
<organism evidence="2 3">
    <name type="scientific">Gordonia otitidis (strain DSM 44809 / CCUG 52243 / JCM 12355 / NBRC 100426 / IFM 10032)</name>
    <dbReference type="NCBI Taxonomy" id="1108044"/>
    <lineage>
        <taxon>Bacteria</taxon>
        <taxon>Bacillati</taxon>
        <taxon>Actinomycetota</taxon>
        <taxon>Actinomycetes</taxon>
        <taxon>Mycobacteriales</taxon>
        <taxon>Gordoniaceae</taxon>
        <taxon>Gordonia</taxon>
    </lineage>
</organism>
<keyword evidence="3" id="KW-1185">Reference proteome</keyword>
<name>H5TFR3_GORO1</name>
<protein>
    <submittedName>
        <fullName evidence="2">Uncharacterized protein</fullName>
    </submittedName>
</protein>
<sequence>MNDEHQNTPVPGPHLMPGARPSTEYAVPEPQIPVGETVRLLLNEVDVIREQAGDTFDLAALARQSELLEQAHDVLTAALAEVDPR</sequence>
<evidence type="ECO:0000313" key="2">
    <source>
        <dbReference type="EMBL" id="GAB32321.1"/>
    </source>
</evidence>
<dbReference type="AlphaFoldDB" id="H5TFR3"/>